<dbReference type="Gene3D" id="1.10.1040.10">
    <property type="entry name" value="N-(1-d-carboxylethyl)-l-norvaline Dehydrogenase, domain 2"/>
    <property type="match status" value="2"/>
</dbReference>
<dbReference type="InterPro" id="IPR010737">
    <property type="entry name" value="4-carb_acid_sugar_kinase_N"/>
</dbReference>
<dbReference type="Gramene" id="ONI09363">
    <property type="protein sequence ID" value="ONI09363"/>
    <property type="gene ID" value="PRUPE_5G234300"/>
</dbReference>
<dbReference type="InterPro" id="IPR036291">
    <property type="entry name" value="NAD(P)-bd_dom_sf"/>
</dbReference>
<dbReference type="SMR" id="A0A251PCP5"/>
<dbReference type="NCBIfam" id="TIGR00167">
    <property type="entry name" value="cbbA"/>
    <property type="match status" value="1"/>
</dbReference>
<dbReference type="CDD" id="cd00947">
    <property type="entry name" value="TBP_aldolase_IIB"/>
    <property type="match status" value="1"/>
</dbReference>
<evidence type="ECO:0000259" key="9">
    <source>
        <dbReference type="Pfam" id="PF14833"/>
    </source>
</evidence>
<dbReference type="SUPFAM" id="SSF48179">
    <property type="entry name" value="6-phosphogluconate dehydrogenase C-terminal domain-like"/>
    <property type="match status" value="2"/>
</dbReference>
<dbReference type="Pfam" id="PF17042">
    <property type="entry name" value="NBD_C"/>
    <property type="match status" value="1"/>
</dbReference>
<comment type="similarity">
    <text evidence="1">Belongs to the four-carbon acid sugar kinase family.</text>
</comment>
<dbReference type="GO" id="GO:0016616">
    <property type="term" value="F:oxidoreductase activity, acting on the CH-OH group of donors, NAD or NADP as acceptor"/>
    <property type="evidence" value="ECO:0007669"/>
    <property type="project" value="UniProtKB-ARBA"/>
</dbReference>
<evidence type="ECO:0000313" key="11">
    <source>
        <dbReference type="EMBL" id="ONI09363.1"/>
    </source>
</evidence>
<feature type="domain" description="6-phosphogluconate dehydrogenase NADP-binding" evidence="7">
    <location>
        <begin position="317"/>
        <end position="476"/>
    </location>
</feature>
<dbReference type="Gene3D" id="3.40.50.10840">
    <property type="entry name" value="Putative sugar-binding, N-terminal domain"/>
    <property type="match status" value="1"/>
</dbReference>
<dbReference type="InterPro" id="IPR008927">
    <property type="entry name" value="6-PGluconate_DH-like_C_sf"/>
</dbReference>
<dbReference type="EMBL" id="CM007655">
    <property type="protein sequence ID" value="ONI09363.1"/>
    <property type="molecule type" value="Genomic_DNA"/>
</dbReference>
<evidence type="ECO:0000259" key="7">
    <source>
        <dbReference type="Pfam" id="PF03446"/>
    </source>
</evidence>
<evidence type="ECO:0000256" key="1">
    <source>
        <dbReference type="ARBA" id="ARBA00005715"/>
    </source>
</evidence>
<dbReference type="Proteomes" id="UP000006882">
    <property type="component" value="Chromosome G5"/>
</dbReference>
<organism evidence="11 12">
    <name type="scientific">Prunus persica</name>
    <name type="common">Peach</name>
    <name type="synonym">Amygdalus persica</name>
    <dbReference type="NCBI Taxonomy" id="3760"/>
    <lineage>
        <taxon>Eukaryota</taxon>
        <taxon>Viridiplantae</taxon>
        <taxon>Streptophyta</taxon>
        <taxon>Embryophyta</taxon>
        <taxon>Tracheophyta</taxon>
        <taxon>Spermatophyta</taxon>
        <taxon>Magnoliopsida</taxon>
        <taxon>eudicotyledons</taxon>
        <taxon>Gunneridae</taxon>
        <taxon>Pentapetalae</taxon>
        <taxon>rosids</taxon>
        <taxon>fabids</taxon>
        <taxon>Rosales</taxon>
        <taxon>Rosaceae</taxon>
        <taxon>Amygdaloideae</taxon>
        <taxon>Amygdaleae</taxon>
        <taxon>Prunus</taxon>
    </lineage>
</organism>
<dbReference type="InterPro" id="IPR000771">
    <property type="entry name" value="FBA_II"/>
</dbReference>
<dbReference type="GO" id="GO:0005524">
    <property type="term" value="F:ATP binding"/>
    <property type="evidence" value="ECO:0007669"/>
    <property type="project" value="UniProtKB-KW"/>
</dbReference>
<dbReference type="SUPFAM" id="SSF142764">
    <property type="entry name" value="YgbK-like"/>
    <property type="match status" value="1"/>
</dbReference>
<keyword evidence="3" id="KW-0547">Nucleotide-binding</keyword>
<protein>
    <submittedName>
        <fullName evidence="11">Uncharacterized protein</fullName>
    </submittedName>
</protein>
<dbReference type="eggNOG" id="KOG4153">
    <property type="taxonomic scope" value="Eukaryota"/>
</dbReference>
<dbReference type="SUPFAM" id="SSF51569">
    <property type="entry name" value="Aldolase"/>
    <property type="match status" value="1"/>
</dbReference>
<dbReference type="Pfam" id="PF07005">
    <property type="entry name" value="SBD_N"/>
    <property type="match status" value="1"/>
</dbReference>
<dbReference type="OrthoDB" id="48988at2759"/>
<dbReference type="InterPro" id="IPR042213">
    <property type="entry name" value="NBD_C_sf"/>
</dbReference>
<dbReference type="PANTHER" id="PTHR43060">
    <property type="entry name" value="3-HYDROXYISOBUTYRATE DEHYDROGENASE-LIKE 1, MITOCHONDRIAL-RELATED"/>
    <property type="match status" value="1"/>
</dbReference>
<dbReference type="Pfam" id="PF14833">
    <property type="entry name" value="NAD_binding_11"/>
    <property type="match status" value="2"/>
</dbReference>
<dbReference type="InterPro" id="IPR031475">
    <property type="entry name" value="NBD_C"/>
</dbReference>
<reference evidence="11 12" key="1">
    <citation type="journal article" date="2013" name="Nat. Genet.">
        <title>The high-quality draft genome of peach (Prunus persica) identifies unique patterns of genetic diversity, domestication and genome evolution.</title>
        <authorList>
            <consortium name="International Peach Genome Initiative"/>
            <person name="Verde I."/>
            <person name="Abbott A.G."/>
            <person name="Scalabrin S."/>
            <person name="Jung S."/>
            <person name="Shu S."/>
            <person name="Marroni F."/>
            <person name="Zhebentyayeva T."/>
            <person name="Dettori M.T."/>
            <person name="Grimwood J."/>
            <person name="Cattonaro F."/>
            <person name="Zuccolo A."/>
            <person name="Rossini L."/>
            <person name="Jenkins J."/>
            <person name="Vendramin E."/>
            <person name="Meisel L.A."/>
            <person name="Decroocq V."/>
            <person name="Sosinski B."/>
            <person name="Prochnik S."/>
            <person name="Mitros T."/>
            <person name="Policriti A."/>
            <person name="Cipriani G."/>
            <person name="Dondini L."/>
            <person name="Ficklin S."/>
            <person name="Goodstein D.M."/>
            <person name="Xuan P."/>
            <person name="Del Fabbro C."/>
            <person name="Aramini V."/>
            <person name="Copetti D."/>
            <person name="Gonzalez S."/>
            <person name="Horner D.S."/>
            <person name="Falchi R."/>
            <person name="Lucas S."/>
            <person name="Mica E."/>
            <person name="Maldonado J."/>
            <person name="Lazzari B."/>
            <person name="Bielenberg D."/>
            <person name="Pirona R."/>
            <person name="Miculan M."/>
            <person name="Barakat A."/>
            <person name="Testolin R."/>
            <person name="Stella A."/>
            <person name="Tartarini S."/>
            <person name="Tonutti P."/>
            <person name="Arus P."/>
            <person name="Orellana A."/>
            <person name="Wells C."/>
            <person name="Main D."/>
            <person name="Vizzotto G."/>
            <person name="Silva H."/>
            <person name="Salamini F."/>
            <person name="Schmutz J."/>
            <person name="Morgante M."/>
            <person name="Rokhsar D.S."/>
        </authorList>
    </citation>
    <scope>NUCLEOTIDE SEQUENCE [LARGE SCALE GENOMIC DNA]</scope>
    <source>
        <strain evidence="12">cv. Nemared</strain>
    </source>
</reference>
<evidence type="ECO:0000256" key="3">
    <source>
        <dbReference type="ARBA" id="ARBA00022741"/>
    </source>
</evidence>
<feature type="domain" description="6-phosphogluconate dehydrogenase NADP-binding" evidence="7">
    <location>
        <begin position="7"/>
        <end position="157"/>
    </location>
</feature>
<accession>A0A251PCP5</accession>
<evidence type="ECO:0000256" key="6">
    <source>
        <dbReference type="ARBA" id="ARBA00023277"/>
    </source>
</evidence>
<feature type="domain" description="3-hydroxyisobutyrate dehydrogenase-like NAD-binding" evidence="9">
    <location>
        <begin position="482"/>
        <end position="602"/>
    </location>
</feature>
<dbReference type="GO" id="GO:0050661">
    <property type="term" value="F:NADP binding"/>
    <property type="evidence" value="ECO:0007669"/>
    <property type="project" value="InterPro"/>
</dbReference>
<feature type="domain" description="Four-carbon acid sugar kinase N-terminal" evidence="8">
    <location>
        <begin position="649"/>
        <end position="886"/>
    </location>
</feature>
<dbReference type="Pfam" id="PF01116">
    <property type="entry name" value="F_bP_aldolase"/>
    <property type="match status" value="1"/>
</dbReference>
<feature type="domain" description="3-hydroxyisobutyrate dehydrogenase-like NAD-binding" evidence="9">
    <location>
        <begin position="164"/>
        <end position="281"/>
    </location>
</feature>
<dbReference type="Gene3D" id="3.20.20.70">
    <property type="entry name" value="Aldolase class I"/>
    <property type="match status" value="1"/>
</dbReference>
<dbReference type="GO" id="GO:0051287">
    <property type="term" value="F:NAD binding"/>
    <property type="evidence" value="ECO:0007669"/>
    <property type="project" value="InterPro"/>
</dbReference>
<dbReference type="STRING" id="3760.A0A251PCP5"/>
<dbReference type="SUPFAM" id="SSF51735">
    <property type="entry name" value="NAD(P)-binding Rossmann-fold domains"/>
    <property type="match status" value="2"/>
</dbReference>
<keyword evidence="6" id="KW-0119">Carbohydrate metabolism</keyword>
<dbReference type="InterPro" id="IPR037051">
    <property type="entry name" value="4-carb_acid_sugar_kinase_N_sf"/>
</dbReference>
<dbReference type="GO" id="GO:0005975">
    <property type="term" value="P:carbohydrate metabolic process"/>
    <property type="evidence" value="ECO:0007669"/>
    <property type="project" value="InterPro"/>
</dbReference>
<dbReference type="InterPro" id="IPR013328">
    <property type="entry name" value="6PGD_dom2"/>
</dbReference>
<evidence type="ECO:0000256" key="2">
    <source>
        <dbReference type="ARBA" id="ARBA00022679"/>
    </source>
</evidence>
<evidence type="ECO:0000259" key="10">
    <source>
        <dbReference type="Pfam" id="PF17042"/>
    </source>
</evidence>
<evidence type="ECO:0000313" key="12">
    <source>
        <dbReference type="Proteomes" id="UP000006882"/>
    </source>
</evidence>
<keyword evidence="2" id="KW-0808">Transferase</keyword>
<dbReference type="PANTHER" id="PTHR43060:SF17">
    <property type="entry name" value="L-THREONATE DEHYDROGENASE"/>
    <property type="match status" value="1"/>
</dbReference>
<sequence length="1368" mass="147178">MGFHGVVGFVGLDDLSLDLASSLIRSGYKVQAFETYEPLINEFLKLGGIRCGSPKEAGKDVAALIVLISQEDQVSDVTFGLQKDTVVMFRSTILPSYTQNLETYFTDDSETAYLVDVYATKGVSDGLNGKIMIASSGSSDAILKARPVLSAMCEKLYVFEGDVGAGRKIRMVKELLEGIHLVASLEAISLGTKAGIHPWIIYDIISNAAGNSWIFKNHIPQLLRGAAKDDFNTLVQKLRIILDLAKSLTFPLPLLAVAHQQLLLGSSHYNTDDEDAALIKVWEKKLGVRISDAANAETYIPEQLASHIVAKSYTINRVGFIGLGAMGFGMATHLLNSNFSVLGYDVYKPTLTRFASAGGLIGSSPAEVCKDVDVLVIMVTNEAQAESALYGDFGAISALPSGASIILSSTVSPGFVSRLYQRLQNEGKNLKLVDAPVSGGVVRASMGTLTIMASGSDEALKSTGSVLSALSEKLYVIKGGCGAGSGVKMVNQLLAGVHIASGAEAMAFGARLGLNTRILFDFITNSEGSSWMFENRVPHMLDNDYTPHSALDIFVKDLGIVSHECSVRKVPLHISTIAHQLFLSGSAAGWGRQDDAGVVKVYETLTGVKVEGKLPVLKKDFILKSLPGEWPVDPIGEIQRLNLESSKTLVVLDDDPTGTQTVHDIEVLTEWTVESLKEQFRKKPKCFFILTNSRSLSSDKATALIKDICRNLHAATKSIENADYTVVLRGDSTLRGHFPEEADAAVSVLGEMDAWIICPFFLQGGRYTIGDIHYVADSDQLIPAADTGFAKDAAFGYKSSNLREWVEEKTAGRIPASSVTSVSIQLLRKGGPDAVCERLCSLQKGSTCIVNAASDRDMAVFAAGMIKAELRGKRFLCRTAASFVSARIGIIPKAPIFPKDLGINKERNGGLIVVGSYVPKTTKQVEELKLQCNQILRSIEVSVAKVAMSSTEEREEEISRAAEMADIFLTARKDTLIMTSRELITGKTPSESLEINFKVSSALVEIVRRISTKPRYILAKGGITSSDLATKALEAKCAKIVGQALAGVPLWQLGPESRHLGVPYIVFPGNVGDNSALAELVKSWARPVRLSSTKELLLNAEKGGYAVGAFNVYNLEGVEAVVAAAEEEQSPAILQIHPGALKQGGIPLVACCISAAEQASVPITVHFDHGTSKQDLVEALELGFDSVMVDGSHLSFTENVSYTKFVAFFAHSKGVLVEAELGRLSGTEDDLTVEDYEARLTDVKQAQEFIDETGIDALAVCIGNVHGKYPASGPNLRLDLLKDLYALSSKKGVLLVLHGASGLPKELIKECIEHGVRKFNVNTEVRKAYMDSLSNSKKDLVHVMASAKEAMKAVIAEKMHLFGSAGKA</sequence>
<dbReference type="GO" id="GO:0016301">
    <property type="term" value="F:kinase activity"/>
    <property type="evidence" value="ECO:0007669"/>
    <property type="project" value="UniProtKB-KW"/>
</dbReference>
<dbReference type="GO" id="GO:0016832">
    <property type="term" value="F:aldehyde-lyase activity"/>
    <property type="evidence" value="ECO:0007669"/>
    <property type="project" value="InterPro"/>
</dbReference>
<evidence type="ECO:0000259" key="8">
    <source>
        <dbReference type="Pfam" id="PF07005"/>
    </source>
</evidence>
<evidence type="ECO:0000256" key="5">
    <source>
        <dbReference type="ARBA" id="ARBA00022840"/>
    </source>
</evidence>
<keyword evidence="5" id="KW-0067">ATP-binding</keyword>
<evidence type="ECO:0000256" key="4">
    <source>
        <dbReference type="ARBA" id="ARBA00022777"/>
    </source>
</evidence>
<dbReference type="Gene3D" id="3.40.980.20">
    <property type="entry name" value="Four-carbon acid sugar kinase, nucleotide binding domain"/>
    <property type="match status" value="1"/>
</dbReference>
<dbReference type="InterPro" id="IPR029154">
    <property type="entry name" value="HIBADH-like_NADP-bd"/>
</dbReference>
<dbReference type="InterPro" id="IPR006115">
    <property type="entry name" value="6PGDH_NADP-bd"/>
</dbReference>
<name>A0A251PCP5_PRUPE</name>
<dbReference type="GO" id="GO:0008270">
    <property type="term" value="F:zinc ion binding"/>
    <property type="evidence" value="ECO:0007669"/>
    <property type="project" value="InterPro"/>
</dbReference>
<dbReference type="Pfam" id="PF03446">
    <property type="entry name" value="NAD_binding_2"/>
    <property type="match status" value="2"/>
</dbReference>
<dbReference type="InterPro" id="IPR013785">
    <property type="entry name" value="Aldolase_TIM"/>
</dbReference>
<gene>
    <name evidence="11" type="ORF">PRUPE_5G234300</name>
</gene>
<feature type="domain" description="Four-carbon acid sugar kinase nucleotide binding" evidence="10">
    <location>
        <begin position="911"/>
        <end position="1077"/>
    </location>
</feature>
<keyword evidence="12" id="KW-1185">Reference proteome</keyword>
<dbReference type="Gene3D" id="3.40.50.720">
    <property type="entry name" value="NAD(P)-binding Rossmann-like Domain"/>
    <property type="match status" value="2"/>
</dbReference>
<keyword evidence="4" id="KW-0418">Kinase</keyword>
<dbReference type="PROSITE" id="PS00895">
    <property type="entry name" value="3_HYDROXYISOBUT_DH"/>
    <property type="match status" value="1"/>
</dbReference>
<dbReference type="InterPro" id="IPR002204">
    <property type="entry name" value="3-OH-isobutyrate_DH-rel_CS"/>
</dbReference>
<dbReference type="eggNOG" id="KOG0409">
    <property type="taxonomic scope" value="Eukaryota"/>
</dbReference>
<proteinExistence type="inferred from homology"/>